<feature type="domain" description="ASP external chaperone" evidence="3">
    <location>
        <begin position="53"/>
        <end position="153"/>
    </location>
</feature>
<evidence type="ECO:0000256" key="2">
    <source>
        <dbReference type="SAM" id="SignalP"/>
    </source>
</evidence>
<proteinExistence type="predicted"/>
<feature type="region of interest" description="Disordered" evidence="1">
    <location>
        <begin position="38"/>
        <end position="63"/>
    </location>
</feature>
<keyword evidence="5" id="KW-1185">Reference proteome</keyword>
<protein>
    <recommendedName>
        <fullName evidence="3">ASP external chaperone domain-containing protein</fullName>
    </recommendedName>
</protein>
<dbReference type="RefSeq" id="WP_330086195.1">
    <property type="nucleotide sequence ID" value="NZ_JAUGZK010000001.1"/>
</dbReference>
<dbReference type="Pfam" id="PF18492">
    <property type="entry name" value="ORF_2_N"/>
    <property type="match status" value="1"/>
</dbReference>
<organism evidence="4 5">
    <name type="scientific">Alkalimonas mucilaginosa</name>
    <dbReference type="NCBI Taxonomy" id="3057676"/>
    <lineage>
        <taxon>Bacteria</taxon>
        <taxon>Pseudomonadati</taxon>
        <taxon>Pseudomonadota</taxon>
        <taxon>Gammaproteobacteria</taxon>
        <taxon>Alkalimonas</taxon>
    </lineage>
</organism>
<evidence type="ECO:0000256" key="1">
    <source>
        <dbReference type="SAM" id="MobiDB-lite"/>
    </source>
</evidence>
<dbReference type="EMBL" id="JAUGZK010000001">
    <property type="protein sequence ID" value="MEE2022835.1"/>
    <property type="molecule type" value="Genomic_DNA"/>
</dbReference>
<feature type="compositionally biased region" description="Polar residues" evidence="1">
    <location>
        <begin position="38"/>
        <end position="52"/>
    </location>
</feature>
<feature type="chain" id="PRO_5047102676" description="ASP external chaperone domain-containing protein" evidence="2">
    <location>
        <begin position="23"/>
        <end position="156"/>
    </location>
</feature>
<keyword evidence="2" id="KW-0732">Signal</keyword>
<evidence type="ECO:0000313" key="4">
    <source>
        <dbReference type="EMBL" id="MEE2022835.1"/>
    </source>
</evidence>
<name>A0ABU7JBG7_9GAMM</name>
<reference evidence="4 5" key="1">
    <citation type="submission" date="2023-06" db="EMBL/GenBank/DDBJ databases">
        <title>Alkalimonas sp., MEB004 an alkaliphilic bacterium isolated from Lonar Lake, India.</title>
        <authorList>
            <person name="Joshi A."/>
            <person name="Thite S."/>
        </authorList>
    </citation>
    <scope>NUCLEOTIDE SEQUENCE [LARGE SCALE GENOMIC DNA]</scope>
    <source>
        <strain evidence="4 5">MEB004</strain>
    </source>
</reference>
<dbReference type="PROSITE" id="PS51257">
    <property type="entry name" value="PROKAR_LIPOPROTEIN"/>
    <property type="match status" value="1"/>
</dbReference>
<feature type="signal peptide" evidence="2">
    <location>
        <begin position="1"/>
        <end position="22"/>
    </location>
</feature>
<dbReference type="InterPro" id="IPR040536">
    <property type="entry name" value="ASPCH"/>
</dbReference>
<dbReference type="Proteomes" id="UP001339167">
    <property type="component" value="Unassembled WGS sequence"/>
</dbReference>
<accession>A0ABU7JBG7</accession>
<comment type="caution">
    <text evidence="4">The sequence shown here is derived from an EMBL/GenBank/DDBJ whole genome shotgun (WGS) entry which is preliminary data.</text>
</comment>
<gene>
    <name evidence="4" type="ORF">QWF21_01145</name>
</gene>
<evidence type="ECO:0000313" key="5">
    <source>
        <dbReference type="Proteomes" id="UP001339167"/>
    </source>
</evidence>
<feature type="compositionally biased region" description="Low complexity" evidence="1">
    <location>
        <begin position="53"/>
        <end position="63"/>
    </location>
</feature>
<evidence type="ECO:0000259" key="3">
    <source>
        <dbReference type="Pfam" id="PF18492"/>
    </source>
</evidence>
<sequence length="156" mass="16948">MTYAKQLCLIACLAAFSACSLAETTFGAYRLLQPEATSSFSGPHNRQSKSQQANASTGTPAAPTSAVIRANSLVVNRYSGQTGQVSGQLLLLLEDQADTASLLAEFPLTVLQQQRQLLLLQADNETDLLALQAQLLQHSAVKNVRLDVREQRYKTR</sequence>